<evidence type="ECO:0000313" key="1">
    <source>
        <dbReference type="EMBL" id="GBM46700.1"/>
    </source>
</evidence>
<keyword evidence="2" id="KW-1185">Reference proteome</keyword>
<organism evidence="1 2">
    <name type="scientific">Araneus ventricosus</name>
    <name type="common">Orbweaver spider</name>
    <name type="synonym">Epeira ventricosa</name>
    <dbReference type="NCBI Taxonomy" id="182803"/>
    <lineage>
        <taxon>Eukaryota</taxon>
        <taxon>Metazoa</taxon>
        <taxon>Ecdysozoa</taxon>
        <taxon>Arthropoda</taxon>
        <taxon>Chelicerata</taxon>
        <taxon>Arachnida</taxon>
        <taxon>Araneae</taxon>
        <taxon>Araneomorphae</taxon>
        <taxon>Entelegynae</taxon>
        <taxon>Araneoidea</taxon>
        <taxon>Araneidae</taxon>
        <taxon>Araneus</taxon>
    </lineage>
</organism>
<accession>A0A4Y2FZ07</accession>
<proteinExistence type="predicted"/>
<dbReference type="OrthoDB" id="8058917at2759"/>
<dbReference type="AlphaFoldDB" id="A0A4Y2FZ07"/>
<evidence type="ECO:0008006" key="3">
    <source>
        <dbReference type="Google" id="ProtNLM"/>
    </source>
</evidence>
<evidence type="ECO:0000313" key="2">
    <source>
        <dbReference type="Proteomes" id="UP000499080"/>
    </source>
</evidence>
<comment type="caution">
    <text evidence="1">The sequence shown here is derived from an EMBL/GenBank/DDBJ whole genome shotgun (WGS) entry which is preliminary data.</text>
</comment>
<dbReference type="EMBL" id="BGPR01001147">
    <property type="protein sequence ID" value="GBM46700.1"/>
    <property type="molecule type" value="Genomic_DNA"/>
</dbReference>
<sequence length="106" mass="12618">MRKNTRQSWQILWDHSSKVIQVKSLYEKVDEKRLLGDFYLNQIITGHGAFKTYQDRSFGKSPWCFCGKDEGTVEHTIIKCDAWQDIRDTYFFKKNSSSIKELLQYN</sequence>
<dbReference type="Proteomes" id="UP000499080">
    <property type="component" value="Unassembled WGS sequence"/>
</dbReference>
<name>A0A4Y2FZ07_ARAVE</name>
<gene>
    <name evidence="1" type="ORF">AVEN_244146_1</name>
</gene>
<protein>
    <recommendedName>
        <fullName evidence="3">Reverse transcriptase zinc-binding domain-containing protein</fullName>
    </recommendedName>
</protein>
<reference evidence="1 2" key="1">
    <citation type="journal article" date="2019" name="Sci. Rep.">
        <title>Orb-weaving spider Araneus ventricosus genome elucidates the spidroin gene catalogue.</title>
        <authorList>
            <person name="Kono N."/>
            <person name="Nakamura H."/>
            <person name="Ohtoshi R."/>
            <person name="Moran D.A.P."/>
            <person name="Shinohara A."/>
            <person name="Yoshida Y."/>
            <person name="Fujiwara M."/>
            <person name="Mori M."/>
            <person name="Tomita M."/>
            <person name="Arakawa K."/>
        </authorList>
    </citation>
    <scope>NUCLEOTIDE SEQUENCE [LARGE SCALE GENOMIC DNA]</scope>
</reference>